<keyword evidence="2" id="KW-0479">Metal-binding</keyword>
<evidence type="ECO:0000256" key="3">
    <source>
        <dbReference type="SAM" id="MobiDB-lite"/>
    </source>
</evidence>
<dbReference type="OrthoDB" id="10257492at2759"/>
<comment type="caution">
    <text evidence="4">The sequence shown here is derived from an EMBL/GenBank/DDBJ whole genome shotgun (WGS) entry which is preliminary data.</text>
</comment>
<evidence type="ECO:0000313" key="5">
    <source>
        <dbReference type="Proteomes" id="UP000825935"/>
    </source>
</evidence>
<dbReference type="GO" id="GO:0046872">
    <property type="term" value="F:metal ion binding"/>
    <property type="evidence" value="ECO:0007669"/>
    <property type="project" value="UniProtKB-KW"/>
</dbReference>
<dbReference type="InterPro" id="IPR034686">
    <property type="entry name" value="Terpene_cyclase-like_2"/>
</dbReference>
<dbReference type="EMBL" id="CM035411">
    <property type="protein sequence ID" value="KAH7434353.1"/>
    <property type="molecule type" value="Genomic_DNA"/>
</dbReference>
<feature type="region of interest" description="Disordered" evidence="3">
    <location>
        <begin position="31"/>
        <end position="50"/>
    </location>
</feature>
<dbReference type="SFLD" id="SFLDS00005">
    <property type="entry name" value="Isoprenoid_Synthase_Type_I"/>
    <property type="match status" value="1"/>
</dbReference>
<comment type="similarity">
    <text evidence="1 2">Belongs to the terpene synthase family.</text>
</comment>
<evidence type="ECO:0000256" key="1">
    <source>
        <dbReference type="ARBA" id="ARBA00006333"/>
    </source>
</evidence>
<comment type="cofactor">
    <cofactor evidence="2">
        <name>Mg(2+)</name>
        <dbReference type="ChEBI" id="CHEBI:18420"/>
    </cofactor>
</comment>
<dbReference type="SFLD" id="SFLDG01020">
    <property type="entry name" value="Terpene_Cyclase_Like_2"/>
    <property type="match status" value="1"/>
</dbReference>
<evidence type="ECO:0000313" key="4">
    <source>
        <dbReference type="EMBL" id="KAH7434353.1"/>
    </source>
</evidence>
<dbReference type="OMA" id="SAYIDAC"/>
<accession>A0A8T2UKI8</accession>
<keyword evidence="2" id="KW-0460">Magnesium</keyword>
<proteinExistence type="inferred from homology"/>
<keyword evidence="2" id="KW-0456">Lyase</keyword>
<dbReference type="Proteomes" id="UP000825935">
    <property type="component" value="Chromosome 6"/>
</dbReference>
<protein>
    <recommendedName>
        <fullName evidence="2">Terpene synthase</fullName>
        <ecNumber evidence="2">4.2.3.-</ecNumber>
    </recommendedName>
</protein>
<sequence>MEMLALEKLHDVPSLIDGRSVFPAERLSDTNTTFLGTEGSQKGESRNSASGDILATTTNTASPLPDANGMVHAHPLPDANGMVHAQRPGRYSSEDVTCFVAEVVHGVARNQHLWSLPGLQNASEAVFGSISGSVLGTTKRERKRLIPITDLEDAKIPHLSSSFVSELHPCYEAVRKECEQWILNITRPSSARAQSFLLDCQLPRLVCLCLASVPEHALPRLVQTAKMISWLLIADNEDDDPSEMGSDYMATLNRAHSVMAILYGNESISDPCHDSQAAENSAKLKSERRFLDAFRQLWAEIQPSMSRKLRARFVSSMAAYLDSLKIQAAFRRANYVPDVRFYMDIRRQASFMYPAFVLAEYVIGDDLERSLYRDPLLVNLESLTIDFANLCNDVVSCRQEANEGDYFNLPSILYIKQENSFSPLTFQDAINITTSITGHLDNSITLLQEHLENAYSSHSGIHSYIEVLLNTMSGCLTWFLESGRYNTTLSRNSILP</sequence>
<dbReference type="AlphaFoldDB" id="A0A8T2UKI8"/>
<dbReference type="EC" id="4.2.3.-" evidence="2"/>
<reference evidence="4" key="1">
    <citation type="submission" date="2021-08" db="EMBL/GenBank/DDBJ databases">
        <title>WGS assembly of Ceratopteris richardii.</title>
        <authorList>
            <person name="Marchant D.B."/>
            <person name="Chen G."/>
            <person name="Jenkins J."/>
            <person name="Shu S."/>
            <person name="Leebens-Mack J."/>
            <person name="Grimwood J."/>
            <person name="Schmutz J."/>
            <person name="Soltis P."/>
            <person name="Soltis D."/>
            <person name="Chen Z.-H."/>
        </authorList>
    </citation>
    <scope>NUCLEOTIDE SEQUENCE</scope>
    <source>
        <strain evidence="4">Whitten #5841</strain>
        <tissue evidence="4">Leaf</tissue>
    </source>
</reference>
<dbReference type="Gene3D" id="1.10.600.10">
    <property type="entry name" value="Farnesyl Diphosphate Synthase"/>
    <property type="match status" value="1"/>
</dbReference>
<dbReference type="PANTHER" id="PTHR35201:SF4">
    <property type="entry name" value="BETA-PINACENE SYNTHASE-RELATED"/>
    <property type="match status" value="1"/>
</dbReference>
<keyword evidence="5" id="KW-1185">Reference proteome</keyword>
<organism evidence="4 5">
    <name type="scientific">Ceratopteris richardii</name>
    <name type="common">Triangle waterfern</name>
    <dbReference type="NCBI Taxonomy" id="49495"/>
    <lineage>
        <taxon>Eukaryota</taxon>
        <taxon>Viridiplantae</taxon>
        <taxon>Streptophyta</taxon>
        <taxon>Embryophyta</taxon>
        <taxon>Tracheophyta</taxon>
        <taxon>Polypodiopsida</taxon>
        <taxon>Polypodiidae</taxon>
        <taxon>Polypodiales</taxon>
        <taxon>Pteridineae</taxon>
        <taxon>Pteridaceae</taxon>
        <taxon>Parkerioideae</taxon>
        <taxon>Ceratopteris</taxon>
    </lineage>
</organism>
<gene>
    <name evidence="4" type="ORF">KP509_06G013800</name>
</gene>
<dbReference type="SUPFAM" id="SSF48576">
    <property type="entry name" value="Terpenoid synthases"/>
    <property type="match status" value="1"/>
</dbReference>
<dbReference type="Pfam" id="PF19086">
    <property type="entry name" value="Terpene_syn_C_2"/>
    <property type="match status" value="1"/>
</dbReference>
<name>A0A8T2UKI8_CERRI</name>
<dbReference type="InterPro" id="IPR008949">
    <property type="entry name" value="Isoprenoid_synthase_dom_sf"/>
</dbReference>
<dbReference type="GO" id="GO:0010333">
    <property type="term" value="F:terpene synthase activity"/>
    <property type="evidence" value="ECO:0007669"/>
    <property type="project" value="InterPro"/>
</dbReference>
<dbReference type="PANTHER" id="PTHR35201">
    <property type="entry name" value="TERPENE SYNTHASE"/>
    <property type="match status" value="1"/>
</dbReference>
<dbReference type="GO" id="GO:0008299">
    <property type="term" value="P:isoprenoid biosynthetic process"/>
    <property type="evidence" value="ECO:0007669"/>
    <property type="project" value="UniProtKB-ARBA"/>
</dbReference>
<evidence type="ECO:0000256" key="2">
    <source>
        <dbReference type="RuleBase" id="RU366034"/>
    </source>
</evidence>